<sequence>MLFAGSEARVTDSACEGNSVGDGWAGMGGAVATMGAVARLQMHSVALSGNQGHHGTVYIGQPGALTEPAVLQELHFGNASMPIAGCVFSTFQPGVDPPECVNCTHNAATPLHVTTPASYKLTQADQVVTEVNLASNTSVLGVIAGENLETLTPAVHYVATDYYGQVCLPSSVTTVTAQMDAGLIAGGNARVVSGSLEMYGREGAVFDDMMLAGLAGGSYLVHFVPVESEWAGLALEVAIAPCESGDYYDGTSFTCKQCEAGTLKFANDEEPCVSCEGRNVTCPGGDAFVLEDGYWLANAAVRADCLVNDTECVLEKVQRCDYVGACTSEEGHRGNANGSLTVATDALCAQGYANSVVLCGSCVTGFEMLQARRCRRCPEIWEVWTQLLGLLLSTAFFLRLVVHFPTTRDLVLSKVNGGQRSRVLLSIAVNHLQVLSQQLGIFGDSVVPEVFQQFLYGTQFLGLNMRFNGQSCLLYHFSEGSATQFAQFGHFYASVWLHALLPIGMTLFVIVMYTVRSSISASSTERRTGAEDGMSEVKDVDEAEDDMSEVKDVDEAEDGMSEVKDVDGAEDDMSEVKDVDGAEDGRGNAKDVDGAEDGRGEVKDVDGADGNGMLGYDSDDCSASRDSCSSNDAGEHSTTAQRDAVIVMPASVSIATFLLEFMHPSIAACMFQARPLLCPSLGSSDGR</sequence>
<evidence type="ECO:0000313" key="4">
    <source>
        <dbReference type="Proteomes" id="UP001190700"/>
    </source>
</evidence>
<name>A0AAE0L0V5_9CHLO</name>
<feature type="region of interest" description="Disordered" evidence="1">
    <location>
        <begin position="522"/>
        <end position="639"/>
    </location>
</feature>
<feature type="compositionally biased region" description="Basic and acidic residues" evidence="1">
    <location>
        <begin position="574"/>
        <end position="606"/>
    </location>
</feature>
<evidence type="ECO:0000313" key="3">
    <source>
        <dbReference type="EMBL" id="KAK3267605.1"/>
    </source>
</evidence>
<reference evidence="3 4" key="1">
    <citation type="journal article" date="2015" name="Genome Biol. Evol.">
        <title>Comparative Genomics of a Bacterivorous Green Alga Reveals Evolutionary Causalities and Consequences of Phago-Mixotrophic Mode of Nutrition.</title>
        <authorList>
            <person name="Burns J.A."/>
            <person name="Paasch A."/>
            <person name="Narechania A."/>
            <person name="Kim E."/>
        </authorList>
    </citation>
    <scope>NUCLEOTIDE SEQUENCE [LARGE SCALE GENOMIC DNA]</scope>
    <source>
        <strain evidence="3 4">PLY_AMNH</strain>
    </source>
</reference>
<accession>A0AAE0L0V5</accession>
<keyword evidence="2" id="KW-1133">Transmembrane helix</keyword>
<keyword evidence="2" id="KW-0812">Transmembrane</keyword>
<dbReference type="SUPFAM" id="SSF57184">
    <property type="entry name" value="Growth factor receptor domain"/>
    <property type="match status" value="1"/>
</dbReference>
<dbReference type="InterPro" id="IPR009030">
    <property type="entry name" value="Growth_fac_rcpt_cys_sf"/>
</dbReference>
<dbReference type="PANTHER" id="PTHR11319">
    <property type="entry name" value="G PROTEIN-COUPLED RECEPTOR-RELATED"/>
    <property type="match status" value="1"/>
</dbReference>
<keyword evidence="4" id="KW-1185">Reference proteome</keyword>
<dbReference type="PANTHER" id="PTHR11319:SF35">
    <property type="entry name" value="OUTER MEMBRANE PROTEIN PMPC-RELATED"/>
    <property type="match status" value="1"/>
</dbReference>
<proteinExistence type="predicted"/>
<protein>
    <submittedName>
        <fullName evidence="3">Uncharacterized protein</fullName>
    </submittedName>
</protein>
<keyword evidence="2" id="KW-0472">Membrane</keyword>
<feature type="transmembrane region" description="Helical" evidence="2">
    <location>
        <begin position="495"/>
        <end position="515"/>
    </location>
</feature>
<feature type="non-terminal residue" evidence="3">
    <location>
        <position position="687"/>
    </location>
</feature>
<comment type="caution">
    <text evidence="3">The sequence shown here is derived from an EMBL/GenBank/DDBJ whole genome shotgun (WGS) entry which is preliminary data.</text>
</comment>
<evidence type="ECO:0000256" key="1">
    <source>
        <dbReference type="SAM" id="MobiDB-lite"/>
    </source>
</evidence>
<dbReference type="EMBL" id="LGRX02012310">
    <property type="protein sequence ID" value="KAK3267605.1"/>
    <property type="molecule type" value="Genomic_DNA"/>
</dbReference>
<dbReference type="Proteomes" id="UP001190700">
    <property type="component" value="Unassembled WGS sequence"/>
</dbReference>
<organism evidence="3 4">
    <name type="scientific">Cymbomonas tetramitiformis</name>
    <dbReference type="NCBI Taxonomy" id="36881"/>
    <lineage>
        <taxon>Eukaryota</taxon>
        <taxon>Viridiplantae</taxon>
        <taxon>Chlorophyta</taxon>
        <taxon>Pyramimonadophyceae</taxon>
        <taxon>Pyramimonadales</taxon>
        <taxon>Pyramimonadaceae</taxon>
        <taxon>Cymbomonas</taxon>
    </lineage>
</organism>
<evidence type="ECO:0000256" key="2">
    <source>
        <dbReference type="SAM" id="Phobius"/>
    </source>
</evidence>
<gene>
    <name evidence="3" type="ORF">CYMTET_23849</name>
</gene>
<feature type="compositionally biased region" description="Basic and acidic residues" evidence="1">
    <location>
        <begin position="524"/>
        <end position="540"/>
    </location>
</feature>
<dbReference type="AlphaFoldDB" id="A0AAE0L0V5"/>